<dbReference type="AlphaFoldDB" id="A0A385TJK3"/>
<feature type="transmembrane region" description="Helical" evidence="6">
    <location>
        <begin position="141"/>
        <end position="160"/>
    </location>
</feature>
<feature type="domain" description="Major facilitator superfamily (MFS) profile" evidence="7">
    <location>
        <begin position="17"/>
        <end position="418"/>
    </location>
</feature>
<dbReference type="RefSeq" id="WP_119847612.1">
    <property type="nucleotide sequence ID" value="NZ_CP032412.1"/>
</dbReference>
<dbReference type="KEGG" id="plw:D5F53_10380"/>
<accession>A0A385TJK3</accession>
<feature type="transmembrane region" description="Helical" evidence="6">
    <location>
        <begin position="54"/>
        <end position="74"/>
    </location>
</feature>
<protein>
    <submittedName>
        <fullName evidence="8">MFS transporter</fullName>
    </submittedName>
</protein>
<name>A0A385TJK3_PAELA</name>
<evidence type="ECO:0000256" key="3">
    <source>
        <dbReference type="ARBA" id="ARBA00022692"/>
    </source>
</evidence>
<dbReference type="InterPro" id="IPR036259">
    <property type="entry name" value="MFS_trans_sf"/>
</dbReference>
<evidence type="ECO:0000256" key="4">
    <source>
        <dbReference type="ARBA" id="ARBA00022989"/>
    </source>
</evidence>
<evidence type="ECO:0000256" key="2">
    <source>
        <dbReference type="ARBA" id="ARBA00022448"/>
    </source>
</evidence>
<dbReference type="EMBL" id="CP032412">
    <property type="protein sequence ID" value="AYB43671.1"/>
    <property type="molecule type" value="Genomic_DNA"/>
</dbReference>
<gene>
    <name evidence="8" type="ORF">D5F53_10380</name>
</gene>
<dbReference type="InterPro" id="IPR020846">
    <property type="entry name" value="MFS_dom"/>
</dbReference>
<keyword evidence="2" id="KW-0813">Transport</keyword>
<feature type="transmembrane region" description="Helical" evidence="6">
    <location>
        <begin position="302"/>
        <end position="332"/>
    </location>
</feature>
<sequence length="430" mass="46081">MGFIQQSAKEMRSWPRNIKLFFLANVLYQFGTGMFSVLYNLYIQGLGYNDSMNGTVVSIQSLATALMFIPIGLIGDRGSRKRILVLGALLSGAGLIARAFLASEFSLLGLAVYTGLFASFFQVLAIPFLAENTAKSARMRIFSIHASLVLASQVLGSMGGGFLADALQAFGLNKVDSLKTALFIGGLATFAAFIPLLFTTDKNAVHARPLDAPIPDQPVRPGGAVTASGIGDFKVIGQFALAQLLIGLGSGLVVPYLNLYFTNRFSVSLSAVGILISLGQVMTIVSMLIGPTLVNRVGAVKAVVLFQVLSLPFLLLTGFTNVLLIASVGFLFRQALMNAANPIQSSILIDRVPDHRRGIANSVTQTAFMLGWATMGPVQSKLVTTYGSYWGYAITFCITGTLYVVSSFLYYRMFRERKPSGLSPDASATL</sequence>
<dbReference type="InterPro" id="IPR011701">
    <property type="entry name" value="MFS"/>
</dbReference>
<evidence type="ECO:0000256" key="6">
    <source>
        <dbReference type="SAM" id="Phobius"/>
    </source>
</evidence>
<dbReference type="PANTHER" id="PTHR23525:SF1">
    <property type="entry name" value="NODULIN-LIKE DOMAIN-CONTAINING PROTEIN"/>
    <property type="match status" value="1"/>
</dbReference>
<dbReference type="GO" id="GO:0005886">
    <property type="term" value="C:plasma membrane"/>
    <property type="evidence" value="ECO:0007669"/>
    <property type="project" value="UniProtKB-SubCell"/>
</dbReference>
<dbReference type="SUPFAM" id="SSF103473">
    <property type="entry name" value="MFS general substrate transporter"/>
    <property type="match status" value="1"/>
</dbReference>
<proteinExistence type="predicted"/>
<evidence type="ECO:0000259" key="7">
    <source>
        <dbReference type="PROSITE" id="PS50850"/>
    </source>
</evidence>
<dbReference type="GO" id="GO:0022857">
    <property type="term" value="F:transmembrane transporter activity"/>
    <property type="evidence" value="ECO:0007669"/>
    <property type="project" value="InterPro"/>
</dbReference>
<organism evidence="8 9">
    <name type="scientific">Paenibacillus lautus</name>
    <name type="common">Bacillus lautus</name>
    <dbReference type="NCBI Taxonomy" id="1401"/>
    <lineage>
        <taxon>Bacteria</taxon>
        <taxon>Bacillati</taxon>
        <taxon>Bacillota</taxon>
        <taxon>Bacilli</taxon>
        <taxon>Bacillales</taxon>
        <taxon>Paenibacillaceae</taxon>
        <taxon>Paenibacillus</taxon>
    </lineage>
</organism>
<feature type="transmembrane region" description="Helical" evidence="6">
    <location>
        <begin position="239"/>
        <end position="261"/>
    </location>
</feature>
<evidence type="ECO:0000256" key="5">
    <source>
        <dbReference type="ARBA" id="ARBA00023136"/>
    </source>
</evidence>
<feature type="transmembrane region" description="Helical" evidence="6">
    <location>
        <begin position="267"/>
        <end position="290"/>
    </location>
</feature>
<dbReference type="PANTHER" id="PTHR23525">
    <property type="entry name" value="TRANSPORTER, PUTATIVE-RELATED"/>
    <property type="match status" value="1"/>
</dbReference>
<feature type="transmembrane region" description="Helical" evidence="6">
    <location>
        <begin position="20"/>
        <end position="42"/>
    </location>
</feature>
<keyword evidence="9" id="KW-1185">Reference proteome</keyword>
<feature type="transmembrane region" description="Helical" evidence="6">
    <location>
        <begin position="180"/>
        <end position="198"/>
    </location>
</feature>
<dbReference type="Proteomes" id="UP000266552">
    <property type="component" value="Chromosome"/>
</dbReference>
<comment type="subcellular location">
    <subcellularLocation>
        <location evidence="1">Cell membrane</location>
        <topology evidence="1">Multi-pass membrane protein</topology>
    </subcellularLocation>
</comment>
<keyword evidence="5 6" id="KW-0472">Membrane</keyword>
<dbReference type="Gene3D" id="1.20.1250.20">
    <property type="entry name" value="MFS general substrate transporter like domains"/>
    <property type="match status" value="2"/>
</dbReference>
<reference evidence="8 9" key="1">
    <citation type="submission" date="2018-09" db="EMBL/GenBank/DDBJ databases">
        <title>Genome Sequence of Paenibacillus lautus Strain E7593-69, Azo Dye-Degrading Bacteria, Isolated from Commercial Tattoo Inks.</title>
        <authorList>
            <person name="Nho S.W."/>
            <person name="Kim S.-J."/>
            <person name="Kweon O."/>
            <person name="Cerniglia C.E."/>
        </authorList>
    </citation>
    <scope>NUCLEOTIDE SEQUENCE [LARGE SCALE GENOMIC DNA]</scope>
    <source>
        <strain evidence="8 9">E7593-69</strain>
    </source>
</reference>
<feature type="transmembrane region" description="Helical" evidence="6">
    <location>
        <begin position="107"/>
        <end position="129"/>
    </location>
</feature>
<evidence type="ECO:0000313" key="9">
    <source>
        <dbReference type="Proteomes" id="UP000266552"/>
    </source>
</evidence>
<keyword evidence="3 6" id="KW-0812">Transmembrane</keyword>
<evidence type="ECO:0000313" key="8">
    <source>
        <dbReference type="EMBL" id="AYB43671.1"/>
    </source>
</evidence>
<feature type="transmembrane region" description="Helical" evidence="6">
    <location>
        <begin position="83"/>
        <end position="101"/>
    </location>
</feature>
<keyword evidence="4 6" id="KW-1133">Transmembrane helix</keyword>
<feature type="transmembrane region" description="Helical" evidence="6">
    <location>
        <begin position="389"/>
        <end position="411"/>
    </location>
</feature>
<evidence type="ECO:0000256" key="1">
    <source>
        <dbReference type="ARBA" id="ARBA00004651"/>
    </source>
</evidence>
<dbReference type="PROSITE" id="PS50850">
    <property type="entry name" value="MFS"/>
    <property type="match status" value="1"/>
</dbReference>
<dbReference type="Pfam" id="PF07690">
    <property type="entry name" value="MFS_1"/>
    <property type="match status" value="2"/>
</dbReference>